<dbReference type="InterPro" id="IPR045857">
    <property type="entry name" value="O16G_dom_2"/>
</dbReference>
<reference evidence="3 5" key="1">
    <citation type="submission" date="2009-11" db="EMBL/GenBank/DDBJ databases">
        <authorList>
            <person name="Weinstock G."/>
            <person name="Sodergren E."/>
            <person name="Clifton S."/>
            <person name="Fulton L."/>
            <person name="Fulton B."/>
            <person name="Courtney L."/>
            <person name="Fronick C."/>
            <person name="Harrison M."/>
            <person name="Strong C."/>
            <person name="Farmer C."/>
            <person name="Delahaunty K."/>
            <person name="Markovic C."/>
            <person name="Hall O."/>
            <person name="Minx P."/>
            <person name="Tomlinson C."/>
            <person name="Mitreva M."/>
            <person name="Nelson J."/>
            <person name="Hou S."/>
            <person name="Wollam A."/>
            <person name="Pepin K.H."/>
            <person name="Johnson M."/>
            <person name="Bhonagiri V."/>
            <person name="Nash W.E."/>
            <person name="Warren W."/>
            <person name="Chinwalla A."/>
            <person name="Mardis E.R."/>
            <person name="Wilson R.K."/>
        </authorList>
    </citation>
    <scope>NUCLEOTIDE SEQUENCE [LARGE SCALE GENOMIC DNA]</scope>
    <source>
        <strain evidence="3 5">DSM 20093</strain>
    </source>
</reference>
<dbReference type="CDD" id="cd11348">
    <property type="entry name" value="AmyAc_2"/>
    <property type="match status" value="1"/>
</dbReference>
<dbReference type="EMBL" id="ABXB03000008">
    <property type="protein sequence ID" value="EFA22082.1"/>
    <property type="molecule type" value="Genomic_DNA"/>
</dbReference>
<evidence type="ECO:0000313" key="3">
    <source>
        <dbReference type="EMBL" id="EFA22082.1"/>
    </source>
</evidence>
<dbReference type="RefSeq" id="WP_006295915.1">
    <property type="nucleotide sequence ID" value="NZ_ABXB03000008.1"/>
</dbReference>
<dbReference type="SUPFAM" id="SSF51445">
    <property type="entry name" value="(Trans)glycosidases"/>
    <property type="match status" value="1"/>
</dbReference>
<dbReference type="AlphaFoldDB" id="D1NX22"/>
<dbReference type="GO" id="GO:0004556">
    <property type="term" value="F:alpha-amylase activity"/>
    <property type="evidence" value="ECO:0007669"/>
    <property type="project" value="UniProtKB-EC"/>
</dbReference>
<protein>
    <submittedName>
        <fullName evidence="3">Alpha amylase, catalytic domain protein</fullName>
    </submittedName>
    <submittedName>
        <fullName evidence="4">Alpha-amylase</fullName>
        <ecNumber evidence="4">3.2.1.1</ecNumber>
        <ecNumber evidence="4">5.4.99.16</ecNumber>
    </submittedName>
</protein>
<dbReference type="InterPro" id="IPR017853">
    <property type="entry name" value="GH"/>
</dbReference>
<dbReference type="PANTHER" id="PTHR10357">
    <property type="entry name" value="ALPHA-AMYLASE FAMILY MEMBER"/>
    <property type="match status" value="1"/>
</dbReference>
<dbReference type="Proteomes" id="UP000029074">
    <property type="component" value="Unassembled WGS sequence"/>
</dbReference>
<dbReference type="SMART" id="SM00642">
    <property type="entry name" value="Aamy"/>
    <property type="match status" value="1"/>
</dbReference>
<feature type="domain" description="Glycosyl hydrolase family 13 catalytic" evidence="2">
    <location>
        <begin position="19"/>
        <end position="412"/>
    </location>
</feature>
<sequence>MTPFTSRTKAWLNTAVFYQIYPSSFQDSNGDGIGDLQGIISRLDYLQKLGISGIWISPIYDSPFRDGGYDVRDFCNVAERFGNNDDAVKLFHEAHNRGLRVLLDLVPGHTSDEHAWFADSKQATPVHYADRYIWTDDWIAGGDGLPFIAGTADRNGAYITNFFSFQPALNYGFGERQRVWQTEPLQGAALDTAQALVDVIRFWLELGADGFRVDMADSLVKFDDAGAVGKEQTRRVWQWVFDQVRPDFPDAVFVSEWGRPDQSLDAGFDMDFYLDWRWDGIPNGYNMLLRNTSTPLEHDDDASYFNADSATGIAPFLAEYEPRLGAAQQAGGLFDFITCNHDTVRVRPRLSELEVKLAYATLLTLPGAPFVYYGDEIGMCYRTLPTKEGGYVRTGTRTPMQWDSAQTNDGFSTASAEDLYLPVDPDPDAESVNDAIDDVDSLWHVVHDLIALKKQHAALGSYAGYRTLFSSDTQRSYVFERFSDADANDGALDAAGAQRVIVAVNPSRHAETVSLQELPDGWSGKLTALYTVNDVSASDDMLTLGAQSFAVFMLGE</sequence>
<dbReference type="Pfam" id="PF00128">
    <property type="entry name" value="Alpha-amylase"/>
    <property type="match status" value="2"/>
</dbReference>
<dbReference type="Proteomes" id="UP000003656">
    <property type="component" value="Unassembled WGS sequence"/>
</dbReference>
<comment type="similarity">
    <text evidence="1">Belongs to the glycosyl hydrolase 13 family.</text>
</comment>
<dbReference type="PANTHER" id="PTHR10357:SF179">
    <property type="entry name" value="NEUTRAL AND BASIC AMINO ACID TRANSPORT PROTEIN RBAT"/>
    <property type="match status" value="1"/>
</dbReference>
<dbReference type="InterPro" id="IPR006047">
    <property type="entry name" value="GH13_cat_dom"/>
</dbReference>
<dbReference type="Gene3D" id="3.90.400.10">
    <property type="entry name" value="Oligo-1,6-glucosidase, Domain 2"/>
    <property type="match status" value="1"/>
</dbReference>
<gene>
    <name evidence="4" type="ORF">BGLCM_0459</name>
    <name evidence="3" type="ORF">BIFGAL_04430</name>
</gene>
<keyword evidence="4" id="KW-0378">Hydrolase</keyword>
<organism evidence="3 5">
    <name type="scientific">Bifidobacterium gallicum DSM 20093 = LMG 11596</name>
    <dbReference type="NCBI Taxonomy" id="561180"/>
    <lineage>
        <taxon>Bacteria</taxon>
        <taxon>Bacillati</taxon>
        <taxon>Actinomycetota</taxon>
        <taxon>Actinomycetes</taxon>
        <taxon>Bifidobacteriales</taxon>
        <taxon>Bifidobacteriaceae</taxon>
        <taxon>Bifidobacterium</taxon>
    </lineage>
</organism>
<dbReference type="GO" id="GO:0047471">
    <property type="term" value="F:maltose alpha-D-glucosyltransferase activity"/>
    <property type="evidence" value="ECO:0007669"/>
    <property type="project" value="UniProtKB-EC"/>
</dbReference>
<evidence type="ECO:0000256" key="1">
    <source>
        <dbReference type="ARBA" id="ARBA00008061"/>
    </source>
</evidence>
<keyword evidence="4" id="KW-0413">Isomerase</keyword>
<dbReference type="Gene3D" id="3.20.20.80">
    <property type="entry name" value="Glycosidases"/>
    <property type="match status" value="1"/>
</dbReference>
<dbReference type="GO" id="GO:0009313">
    <property type="term" value="P:oligosaccharide catabolic process"/>
    <property type="evidence" value="ECO:0007669"/>
    <property type="project" value="TreeGrafter"/>
</dbReference>
<proteinExistence type="inferred from homology"/>
<keyword evidence="6" id="KW-1185">Reference proteome</keyword>
<comment type="caution">
    <text evidence="3">The sequence shown here is derived from an EMBL/GenBank/DDBJ whole genome shotgun (WGS) entry which is preliminary data.</text>
</comment>
<keyword evidence="4" id="KW-0326">Glycosidase</keyword>
<dbReference type="OrthoDB" id="9043248at2"/>
<accession>D1NX22</accession>
<dbReference type="EC" id="3.2.1.1" evidence="4"/>
<evidence type="ECO:0000313" key="6">
    <source>
        <dbReference type="Proteomes" id="UP000029074"/>
    </source>
</evidence>
<name>D1NX22_9BIFI</name>
<evidence type="ECO:0000313" key="4">
    <source>
        <dbReference type="EMBL" id="KFI59350.1"/>
    </source>
</evidence>
<dbReference type="STRING" id="561180.BIFGAL_04430"/>
<evidence type="ECO:0000259" key="2">
    <source>
        <dbReference type="SMART" id="SM00642"/>
    </source>
</evidence>
<reference evidence="4 6" key="2">
    <citation type="submission" date="2014-03" db="EMBL/GenBank/DDBJ databases">
        <title>Genomics of Bifidobacteria.</title>
        <authorList>
            <person name="Ventura M."/>
            <person name="Milani C."/>
            <person name="Lugli G.A."/>
        </authorList>
    </citation>
    <scope>NUCLEOTIDE SEQUENCE [LARGE SCALE GENOMIC DNA]</scope>
    <source>
        <strain evidence="4 6">LMG 11596</strain>
    </source>
</reference>
<dbReference type="EMBL" id="JGYW01000003">
    <property type="protein sequence ID" value="KFI59350.1"/>
    <property type="molecule type" value="Genomic_DNA"/>
</dbReference>
<dbReference type="EC" id="5.4.99.16" evidence="4"/>
<evidence type="ECO:0000313" key="5">
    <source>
        <dbReference type="Proteomes" id="UP000003656"/>
    </source>
</evidence>
<dbReference type="eggNOG" id="COG0366">
    <property type="taxonomic scope" value="Bacteria"/>
</dbReference>